<dbReference type="Proteomes" id="UP001151760">
    <property type="component" value="Unassembled WGS sequence"/>
</dbReference>
<comment type="caution">
    <text evidence="2">The sequence shown here is derived from an EMBL/GenBank/DDBJ whole genome shotgun (WGS) entry which is preliminary data.</text>
</comment>
<protein>
    <submittedName>
        <fullName evidence="2">Uncharacterized protein</fullName>
    </submittedName>
</protein>
<evidence type="ECO:0000256" key="1">
    <source>
        <dbReference type="SAM" id="MobiDB-lite"/>
    </source>
</evidence>
<gene>
    <name evidence="2" type="ORF">Tco_0653907</name>
</gene>
<sequence length="388" mass="44399">MGIEGILEEVGFGCRCEENVEERMSVNVFVSSSMIEMYLKEGFKGLERMSIMEIFYYLEGSRFEFKSFRIFEEEMGVGVKKGGKLEGRKGGGMKRRWEEEGKDQARMSDILDADAEGKIGWDASLIGELLVEQKWEQLEKLVVSGKGRESGGKKGEIESNEETEEENDRQRRERKRRKGRVGSRKTFRGVCIAEATGFFQARTYRDRGERRREATYFVWGRGSGRLKLIGEDYERNSYGGTVTCVVLVINDMTEDWLDKSRKECRMWIFLGGCFDAHICDQLVRCVLDERDEDGCLEVCGAKAVEYFGVEEKKRGIRQRGRESGDSTSCRSKCRVILCFIRLSELSARTILGSTREVYESSVEDGGVIMVNICFNRGKESDGRRKGER</sequence>
<feature type="region of interest" description="Disordered" evidence="1">
    <location>
        <begin position="146"/>
        <end position="180"/>
    </location>
</feature>
<reference evidence="2" key="2">
    <citation type="submission" date="2022-01" db="EMBL/GenBank/DDBJ databases">
        <authorList>
            <person name="Yamashiro T."/>
            <person name="Shiraishi A."/>
            <person name="Satake H."/>
            <person name="Nakayama K."/>
        </authorList>
    </citation>
    <scope>NUCLEOTIDE SEQUENCE</scope>
</reference>
<organism evidence="2 3">
    <name type="scientific">Tanacetum coccineum</name>
    <dbReference type="NCBI Taxonomy" id="301880"/>
    <lineage>
        <taxon>Eukaryota</taxon>
        <taxon>Viridiplantae</taxon>
        <taxon>Streptophyta</taxon>
        <taxon>Embryophyta</taxon>
        <taxon>Tracheophyta</taxon>
        <taxon>Spermatophyta</taxon>
        <taxon>Magnoliopsida</taxon>
        <taxon>eudicotyledons</taxon>
        <taxon>Gunneridae</taxon>
        <taxon>Pentapetalae</taxon>
        <taxon>asterids</taxon>
        <taxon>campanulids</taxon>
        <taxon>Asterales</taxon>
        <taxon>Asteraceae</taxon>
        <taxon>Asteroideae</taxon>
        <taxon>Anthemideae</taxon>
        <taxon>Anthemidinae</taxon>
        <taxon>Tanacetum</taxon>
    </lineage>
</organism>
<evidence type="ECO:0000313" key="2">
    <source>
        <dbReference type="EMBL" id="GJS59123.1"/>
    </source>
</evidence>
<accession>A0ABQ4X256</accession>
<dbReference type="EMBL" id="BQNB010009127">
    <property type="protein sequence ID" value="GJS59123.1"/>
    <property type="molecule type" value="Genomic_DNA"/>
</dbReference>
<proteinExistence type="predicted"/>
<name>A0ABQ4X256_9ASTR</name>
<feature type="compositionally biased region" description="Acidic residues" evidence="1">
    <location>
        <begin position="158"/>
        <end position="167"/>
    </location>
</feature>
<evidence type="ECO:0000313" key="3">
    <source>
        <dbReference type="Proteomes" id="UP001151760"/>
    </source>
</evidence>
<keyword evidence="3" id="KW-1185">Reference proteome</keyword>
<reference evidence="2" key="1">
    <citation type="journal article" date="2022" name="Int. J. Mol. Sci.">
        <title>Draft Genome of Tanacetum Coccineum: Genomic Comparison of Closely Related Tanacetum-Family Plants.</title>
        <authorList>
            <person name="Yamashiro T."/>
            <person name="Shiraishi A."/>
            <person name="Nakayama K."/>
            <person name="Satake H."/>
        </authorList>
    </citation>
    <scope>NUCLEOTIDE SEQUENCE</scope>
</reference>
<feature type="compositionally biased region" description="Basic and acidic residues" evidence="1">
    <location>
        <begin position="146"/>
        <end position="157"/>
    </location>
</feature>